<evidence type="ECO:0000313" key="9">
    <source>
        <dbReference type="EMBL" id="GCA67707.1"/>
    </source>
</evidence>
<evidence type="ECO:0000256" key="6">
    <source>
        <dbReference type="ARBA" id="ARBA00044907"/>
    </source>
</evidence>
<dbReference type="AlphaFoldDB" id="A0A391P2T6"/>
<evidence type="ECO:0000256" key="5">
    <source>
        <dbReference type="ARBA" id="ARBA00023277"/>
    </source>
</evidence>
<comment type="catalytic activity">
    <reaction evidence="6">
        <text>D-lyxose = D-xylulose</text>
        <dbReference type="Rhea" id="RHEA:14201"/>
        <dbReference type="ChEBI" id="CHEBI:16789"/>
        <dbReference type="ChEBI" id="CHEBI:17140"/>
        <dbReference type="EC" id="5.3.1.15"/>
    </reaction>
</comment>
<dbReference type="RefSeq" id="WP_117603662.1">
    <property type="nucleotide sequence ID" value="NZ_BHGK01000001.1"/>
</dbReference>
<keyword evidence="2" id="KW-0479">Metal-binding</keyword>
<dbReference type="Proteomes" id="UP000265643">
    <property type="component" value="Unassembled WGS sequence"/>
</dbReference>
<dbReference type="EC" id="5.3.1.15" evidence="8"/>
<dbReference type="Gene3D" id="2.60.120.10">
    <property type="entry name" value="Jelly Rolls"/>
    <property type="match status" value="1"/>
</dbReference>
<keyword evidence="3" id="KW-0464">Manganese</keyword>
<evidence type="ECO:0000256" key="8">
    <source>
        <dbReference type="ARBA" id="ARBA00044972"/>
    </source>
</evidence>
<organism evidence="9 10">
    <name type="scientific">Mediterraneibacter butyricigenes</name>
    <dbReference type="NCBI Taxonomy" id="2316025"/>
    <lineage>
        <taxon>Bacteria</taxon>
        <taxon>Bacillati</taxon>
        <taxon>Bacillota</taxon>
        <taxon>Clostridia</taxon>
        <taxon>Lachnospirales</taxon>
        <taxon>Lachnospiraceae</taxon>
        <taxon>Mediterraneibacter</taxon>
    </lineage>
</organism>
<gene>
    <name evidence="9" type="ORF">KGMB01110_21430</name>
</gene>
<accession>A0A391P2T6</accession>
<dbReference type="InterPro" id="IPR011051">
    <property type="entry name" value="RmlC_Cupin_sf"/>
</dbReference>
<dbReference type="InterPro" id="IPR047581">
    <property type="entry name" value="EcSI_cupin"/>
</dbReference>
<dbReference type="CDD" id="cd20309">
    <property type="entry name" value="cupin_EcSI"/>
    <property type="match status" value="1"/>
</dbReference>
<comment type="similarity">
    <text evidence="7">Belongs to the D-lyxose ketol-isomerase family.</text>
</comment>
<dbReference type="InterPro" id="IPR014710">
    <property type="entry name" value="RmlC-like_jellyroll"/>
</dbReference>
<keyword evidence="5" id="KW-0119">Carbohydrate metabolism</keyword>
<evidence type="ECO:0000256" key="3">
    <source>
        <dbReference type="ARBA" id="ARBA00023211"/>
    </source>
</evidence>
<reference evidence="10" key="1">
    <citation type="submission" date="2018-09" db="EMBL/GenBank/DDBJ databases">
        <title>Draft Genome Sequence of Mediterraneibacter sp. KCTC 15684.</title>
        <authorList>
            <person name="Kim J.S."/>
            <person name="Han K.I."/>
            <person name="Suh M.K."/>
            <person name="Lee K.C."/>
            <person name="Eom M.K."/>
            <person name="Lee J.H."/>
            <person name="Park S.H."/>
            <person name="Kang S.W."/>
            <person name="Park J.E."/>
            <person name="Oh B.S."/>
            <person name="Yu S.Y."/>
            <person name="Choi S.H."/>
            <person name="Lee D.H."/>
            <person name="Yoon H."/>
            <person name="Kim B."/>
            <person name="Yang S.J."/>
            <person name="Lee J.S."/>
        </authorList>
    </citation>
    <scope>NUCLEOTIDE SEQUENCE [LARGE SCALE GENOMIC DNA]</scope>
    <source>
        <strain evidence="10">KCTC 15684</strain>
    </source>
</reference>
<name>A0A391P2T6_9FIRM</name>
<dbReference type="SUPFAM" id="SSF51182">
    <property type="entry name" value="RmlC-like cupins"/>
    <property type="match status" value="1"/>
</dbReference>
<comment type="caution">
    <text evidence="9">The sequence shown here is derived from an EMBL/GenBank/DDBJ whole genome shotgun (WGS) entry which is preliminary data.</text>
</comment>
<protein>
    <recommendedName>
        <fullName evidence="8">D-lyxose ketol-isomerase</fullName>
        <ecNumber evidence="8">5.3.1.15</ecNumber>
    </recommendedName>
</protein>
<evidence type="ECO:0000313" key="10">
    <source>
        <dbReference type="Proteomes" id="UP000265643"/>
    </source>
</evidence>
<evidence type="ECO:0000256" key="4">
    <source>
        <dbReference type="ARBA" id="ARBA00023235"/>
    </source>
</evidence>
<proteinExistence type="inferred from homology"/>
<dbReference type="EMBL" id="BHGK01000001">
    <property type="protein sequence ID" value="GCA67707.1"/>
    <property type="molecule type" value="Genomic_DNA"/>
</dbReference>
<sequence length="248" mass="28118">MKRSKANDIIQYAIDVMKKAGYPLPPFAYYEKADWEKLGEDEIELVENMLGWDITDFGSGDFDHIGLTIFTFRNGNFWAKDKYPKPYAEKYLLVNDGQILPFHYHWSKMEDIINRGGGDLEITLYNSTEEDFKDVEGGRSGKPGQFADTPVTVTIDGKAVTVPAGGKVVCKPGQSITLKPGQYHQWQGVPGTGDVILFEVSTTNDDTIDNRFHTAGERIPTMEEDVEAKYLMFADYPKYTKFDFIKHD</sequence>
<keyword evidence="4" id="KW-0413">Isomerase</keyword>
<keyword evidence="10" id="KW-1185">Reference proteome</keyword>
<evidence type="ECO:0000256" key="1">
    <source>
        <dbReference type="ARBA" id="ARBA00001936"/>
    </source>
</evidence>
<dbReference type="GO" id="GO:0047828">
    <property type="term" value="F:D-lyxose ketol-isomerase activity"/>
    <property type="evidence" value="ECO:0007669"/>
    <property type="project" value="UniProtKB-EC"/>
</dbReference>
<dbReference type="InterPro" id="IPR010864">
    <property type="entry name" value="D-lyxose_isomer"/>
</dbReference>
<evidence type="ECO:0000256" key="2">
    <source>
        <dbReference type="ARBA" id="ARBA00022723"/>
    </source>
</evidence>
<dbReference type="GO" id="GO:0046872">
    <property type="term" value="F:metal ion binding"/>
    <property type="evidence" value="ECO:0007669"/>
    <property type="project" value="UniProtKB-KW"/>
</dbReference>
<evidence type="ECO:0000256" key="7">
    <source>
        <dbReference type="ARBA" id="ARBA00044951"/>
    </source>
</evidence>
<comment type="cofactor">
    <cofactor evidence="1">
        <name>Mn(2+)</name>
        <dbReference type="ChEBI" id="CHEBI:29035"/>
    </cofactor>
</comment>
<dbReference type="Pfam" id="PF07385">
    <property type="entry name" value="Lyx_isomer"/>
    <property type="match status" value="1"/>
</dbReference>